<reference evidence="2" key="1">
    <citation type="submission" date="2018-11" db="EMBL/GenBank/DDBJ databases">
        <authorList>
            <consortium name="Pathogen Informatics"/>
        </authorList>
    </citation>
    <scope>NUCLEOTIDE SEQUENCE</scope>
</reference>
<evidence type="ECO:0000256" key="1">
    <source>
        <dbReference type="SAM" id="MobiDB-lite"/>
    </source>
</evidence>
<evidence type="ECO:0000313" key="3">
    <source>
        <dbReference type="Proteomes" id="UP000784294"/>
    </source>
</evidence>
<proteinExistence type="predicted"/>
<name>A0A448XFP3_9PLAT</name>
<dbReference type="AlphaFoldDB" id="A0A448XFP3"/>
<accession>A0A448XFP3</accession>
<protein>
    <submittedName>
        <fullName evidence="2">Uncharacterized protein</fullName>
    </submittedName>
</protein>
<comment type="caution">
    <text evidence="2">The sequence shown here is derived from an EMBL/GenBank/DDBJ whole genome shotgun (WGS) entry which is preliminary data.</text>
</comment>
<organism evidence="2 3">
    <name type="scientific">Protopolystoma xenopodis</name>
    <dbReference type="NCBI Taxonomy" id="117903"/>
    <lineage>
        <taxon>Eukaryota</taxon>
        <taxon>Metazoa</taxon>
        <taxon>Spiralia</taxon>
        <taxon>Lophotrochozoa</taxon>
        <taxon>Platyhelminthes</taxon>
        <taxon>Monogenea</taxon>
        <taxon>Polyopisthocotylea</taxon>
        <taxon>Polystomatidea</taxon>
        <taxon>Polystomatidae</taxon>
        <taxon>Protopolystoma</taxon>
    </lineage>
</organism>
<feature type="region of interest" description="Disordered" evidence="1">
    <location>
        <begin position="1"/>
        <end position="44"/>
    </location>
</feature>
<evidence type="ECO:0000313" key="2">
    <source>
        <dbReference type="EMBL" id="VEL35581.1"/>
    </source>
</evidence>
<gene>
    <name evidence="2" type="ORF">PXEA_LOCUS29021</name>
</gene>
<dbReference type="Proteomes" id="UP000784294">
    <property type="component" value="Unassembled WGS sequence"/>
</dbReference>
<sequence>MTTQSRNSNSEDILSQVPADSDQVSNKTDDVATKDSGPNVEDPVDSDEVVVIGESPGLPRTHNNEAPMFPVCSGFTTQMNFQYGQAHSNRFMNPHQQHQLFQQQFALQQQQQAVMQTTAGIRPFVTSRSGLPSQGQSLTPQAAMASAALLFSQQHQQQQGTYDWAMQRKLWMVDKSDGSKRLFKPGHIEHGGKM</sequence>
<keyword evidence="3" id="KW-1185">Reference proteome</keyword>
<feature type="compositionally biased region" description="Polar residues" evidence="1">
    <location>
        <begin position="1"/>
        <end position="13"/>
    </location>
</feature>
<dbReference type="EMBL" id="CAAALY010250153">
    <property type="protein sequence ID" value="VEL35581.1"/>
    <property type="molecule type" value="Genomic_DNA"/>
</dbReference>